<reference evidence="2 3" key="1">
    <citation type="submission" date="2009-01" db="EMBL/GenBank/DDBJ databases">
        <title>Complete sequence of Clostridium cellulolyticum H10.</title>
        <authorList>
            <consortium name="US DOE Joint Genome Institute"/>
            <person name="Lucas S."/>
            <person name="Copeland A."/>
            <person name="Lapidus A."/>
            <person name="Glavina del Rio T."/>
            <person name="Dalin E."/>
            <person name="Tice H."/>
            <person name="Bruce D."/>
            <person name="Goodwin L."/>
            <person name="Pitluck S."/>
            <person name="Chertkov O."/>
            <person name="Saunders E."/>
            <person name="Brettin T."/>
            <person name="Detter J.C."/>
            <person name="Han C."/>
            <person name="Larimer F."/>
            <person name="Land M."/>
            <person name="Hauser L."/>
            <person name="Kyrpides N."/>
            <person name="Ivanova N."/>
            <person name="Zhou J."/>
            <person name="Richardson P."/>
        </authorList>
    </citation>
    <scope>NUCLEOTIDE SEQUENCE [LARGE SCALE GENOMIC DNA]</scope>
    <source>
        <strain evidence="3">ATCC 35319 / DSM 5812 / JCM 6584 / H10</strain>
    </source>
</reference>
<dbReference type="HOGENOM" id="CLU_2354777_0_0_9"/>
<dbReference type="RefSeq" id="WP_015926378.1">
    <property type="nucleotide sequence ID" value="NC_011898.1"/>
</dbReference>
<protein>
    <submittedName>
        <fullName evidence="2">Uncharacterized protein</fullName>
    </submittedName>
</protein>
<dbReference type="Proteomes" id="UP000001349">
    <property type="component" value="Chromosome"/>
</dbReference>
<dbReference type="EMBL" id="CP001348">
    <property type="protein sequence ID" value="ACL77319.1"/>
    <property type="molecule type" value="Genomic_DNA"/>
</dbReference>
<proteinExistence type="predicted"/>
<organism evidence="2 3">
    <name type="scientific">Ruminiclostridium cellulolyticum (strain ATCC 35319 / DSM 5812 / JCM 6584 / H10)</name>
    <name type="common">Clostridium cellulolyticum</name>
    <dbReference type="NCBI Taxonomy" id="394503"/>
    <lineage>
        <taxon>Bacteria</taxon>
        <taxon>Bacillati</taxon>
        <taxon>Bacillota</taxon>
        <taxon>Clostridia</taxon>
        <taxon>Eubacteriales</taxon>
        <taxon>Oscillospiraceae</taxon>
        <taxon>Ruminiclostridium</taxon>
    </lineage>
</organism>
<accession>B8I8Y7</accession>
<feature type="coiled-coil region" evidence="1">
    <location>
        <begin position="58"/>
        <end position="92"/>
    </location>
</feature>
<sequence>MEALRCAVLAQDGTTVENIVIADQSFAYANGLIVCGTVPVGIGDIYRDGFFYRNGVKLEAEQTAIEQLQAENAELRAKIEQVSKAVDCLLNMQGTT</sequence>
<dbReference type="AlphaFoldDB" id="B8I8Y7"/>
<evidence type="ECO:0000313" key="2">
    <source>
        <dbReference type="EMBL" id="ACL77319.1"/>
    </source>
</evidence>
<name>B8I8Y7_RUMCH</name>
<evidence type="ECO:0000256" key="1">
    <source>
        <dbReference type="SAM" id="Coils"/>
    </source>
</evidence>
<dbReference type="STRING" id="394503.Ccel_3027"/>
<keyword evidence="1" id="KW-0175">Coiled coil</keyword>
<dbReference type="KEGG" id="cce:Ccel_3027"/>
<keyword evidence="3" id="KW-1185">Reference proteome</keyword>
<evidence type="ECO:0000313" key="3">
    <source>
        <dbReference type="Proteomes" id="UP000001349"/>
    </source>
</evidence>
<gene>
    <name evidence="2" type="ordered locus">Ccel_3027</name>
</gene>